<keyword evidence="4" id="KW-0547">Nucleotide-binding</keyword>
<feature type="compositionally biased region" description="Pro residues" evidence="5">
    <location>
        <begin position="1"/>
        <end position="16"/>
    </location>
</feature>
<evidence type="ECO:0000259" key="6">
    <source>
        <dbReference type="Pfam" id="PF02852"/>
    </source>
</evidence>
<sequence>MTETQTPPPVPSPAGPTPTQDLQATRIVILGGGPGGYEAALVARRLGADVTVVERQGLGGAAVLTDVVPSKTLIATAEWMAVARTASELGIRTVDADGDAAHRLVVDLAAVNTRVMALAAAQSADIRARLERENITMLIGDGRLDGPSRVVVTPEGTGADEIVLDADVVLVATGATPRVLPDAQPDGVRILTWTQLYRLDALPTKLVVVGSGVTGAEFAGAYNALGCEVVLVSSRDRVLPGEDADAANLIEDVFRSRGMTVMSRQRAEAARVVGEGEDAHVEVVLSDGTVVTGSHVLMAVGSIPSTRGIGLEEAGVRLTESGHVEVDKVSRTSVRGIYAAGDCTGIFPLASVAAMQGRVAMSHALGDAVQPLKLRTVAANIFTAPEIATVGYSEKALREQSSKYSVTILPLNRNPRAKMLGIREGFVKMFAHPEAGVVLGGVVVAPRASELIFPITLAVAHRLTVDDVAEAFTVYPSLSGSIAEVARMGHHRIG</sequence>
<dbReference type="InterPro" id="IPR036188">
    <property type="entry name" value="FAD/NAD-bd_sf"/>
</dbReference>
<evidence type="ECO:0000256" key="5">
    <source>
        <dbReference type="SAM" id="MobiDB-lite"/>
    </source>
</evidence>
<dbReference type="PANTHER" id="PTHR43014">
    <property type="entry name" value="MERCURIC REDUCTASE"/>
    <property type="match status" value="1"/>
</dbReference>
<dbReference type="RefSeq" id="WP_098454884.1">
    <property type="nucleotide sequence ID" value="NZ_PDJG01000001.1"/>
</dbReference>
<comment type="cofactor">
    <cofactor evidence="4">
        <name>FAD</name>
        <dbReference type="ChEBI" id="CHEBI:57692"/>
    </cofactor>
    <text evidence="4">Binds 1 FAD per subunit.</text>
</comment>
<feature type="binding site" evidence="4">
    <location>
        <position position="342"/>
    </location>
    <ligand>
        <name>FAD</name>
        <dbReference type="ChEBI" id="CHEBI:57692"/>
    </ligand>
</feature>
<feature type="binding site" evidence="4">
    <location>
        <position position="71"/>
    </location>
    <ligand>
        <name>FAD</name>
        <dbReference type="ChEBI" id="CHEBI:57692"/>
    </ligand>
</feature>
<dbReference type="EMBL" id="PDJG01000001">
    <property type="protein sequence ID" value="PFG33714.1"/>
    <property type="molecule type" value="Genomic_DNA"/>
</dbReference>
<feature type="binding site" evidence="4">
    <location>
        <position position="301"/>
    </location>
    <ligand>
        <name>NAD(+)</name>
        <dbReference type="ChEBI" id="CHEBI:57540"/>
    </ligand>
</feature>
<keyword evidence="3 4" id="KW-0274">FAD</keyword>
<dbReference type="Pfam" id="PF07992">
    <property type="entry name" value="Pyr_redox_2"/>
    <property type="match status" value="1"/>
</dbReference>
<feature type="binding site" evidence="4">
    <location>
        <begin position="210"/>
        <end position="217"/>
    </location>
    <ligand>
        <name>NAD(+)</name>
        <dbReference type="ChEBI" id="CHEBI:57540"/>
    </ligand>
</feature>
<dbReference type="PRINTS" id="PR00411">
    <property type="entry name" value="PNDRDTASEI"/>
</dbReference>
<dbReference type="Proteomes" id="UP000225548">
    <property type="component" value="Unassembled WGS sequence"/>
</dbReference>
<dbReference type="Gene3D" id="3.30.390.30">
    <property type="match status" value="1"/>
</dbReference>
<dbReference type="GO" id="GO:0050660">
    <property type="term" value="F:flavin adenine dinucleotide binding"/>
    <property type="evidence" value="ECO:0007669"/>
    <property type="project" value="TreeGrafter"/>
</dbReference>
<name>A0A2A9E4D7_9MICO</name>
<evidence type="ECO:0000256" key="4">
    <source>
        <dbReference type="PIRSR" id="PIRSR000350-3"/>
    </source>
</evidence>
<dbReference type="InterPro" id="IPR004099">
    <property type="entry name" value="Pyr_nucl-diS_OxRdtase_dimer"/>
</dbReference>
<gene>
    <name evidence="8" type="ORF">ATL42_1601</name>
</gene>
<dbReference type="PRINTS" id="PR00368">
    <property type="entry name" value="FADPNR"/>
</dbReference>
<dbReference type="Pfam" id="PF02852">
    <property type="entry name" value="Pyr_redox_dim"/>
    <property type="match status" value="1"/>
</dbReference>
<accession>A0A2A9E4D7</accession>
<dbReference type="InterPro" id="IPR016156">
    <property type="entry name" value="FAD/NAD-linked_Rdtase_dimer_sf"/>
</dbReference>
<protein>
    <submittedName>
        <fullName evidence="8">Dihydrolipoamide dehydrogenase</fullName>
    </submittedName>
</protein>
<evidence type="ECO:0000313" key="9">
    <source>
        <dbReference type="Proteomes" id="UP000225548"/>
    </source>
</evidence>
<dbReference type="SUPFAM" id="SSF55424">
    <property type="entry name" value="FAD/NAD-linked reductases, dimerisation (C-terminal) domain"/>
    <property type="match status" value="1"/>
</dbReference>
<dbReference type="InterPro" id="IPR001100">
    <property type="entry name" value="Pyr_nuc-diS_OxRdtase"/>
</dbReference>
<feature type="region of interest" description="Disordered" evidence="5">
    <location>
        <begin position="1"/>
        <end position="20"/>
    </location>
</feature>
<feature type="domain" description="FAD/NAD(P)-binding" evidence="7">
    <location>
        <begin position="26"/>
        <end position="357"/>
    </location>
</feature>
<dbReference type="OrthoDB" id="4678789at2"/>
<organism evidence="8 9">
    <name type="scientific">Sanguibacter antarcticus</name>
    <dbReference type="NCBI Taxonomy" id="372484"/>
    <lineage>
        <taxon>Bacteria</taxon>
        <taxon>Bacillati</taxon>
        <taxon>Actinomycetota</taxon>
        <taxon>Actinomycetes</taxon>
        <taxon>Micrococcales</taxon>
        <taxon>Sanguibacteraceae</taxon>
        <taxon>Sanguibacter</taxon>
    </lineage>
</organism>
<feature type="binding site" evidence="4">
    <location>
        <position position="142"/>
    </location>
    <ligand>
        <name>FAD</name>
        <dbReference type="ChEBI" id="CHEBI:57692"/>
    </ligand>
</feature>
<keyword evidence="2" id="KW-0285">Flavoprotein</keyword>
<evidence type="ECO:0000256" key="2">
    <source>
        <dbReference type="ARBA" id="ARBA00022630"/>
    </source>
</evidence>
<comment type="caution">
    <text evidence="8">The sequence shown here is derived from an EMBL/GenBank/DDBJ whole genome shotgun (WGS) entry which is preliminary data.</text>
</comment>
<keyword evidence="4" id="KW-0520">NAD</keyword>
<dbReference type="InterPro" id="IPR023753">
    <property type="entry name" value="FAD/NAD-binding_dom"/>
</dbReference>
<dbReference type="SUPFAM" id="SSF51905">
    <property type="entry name" value="FAD/NAD(P)-binding domain"/>
    <property type="match status" value="1"/>
</dbReference>
<dbReference type="AlphaFoldDB" id="A0A2A9E4D7"/>
<feature type="domain" description="Pyridine nucleotide-disulphide oxidoreductase dimerisation" evidence="6">
    <location>
        <begin position="378"/>
        <end position="484"/>
    </location>
</feature>
<evidence type="ECO:0000313" key="8">
    <source>
        <dbReference type="EMBL" id="PFG33714.1"/>
    </source>
</evidence>
<comment type="similarity">
    <text evidence="1">Belongs to the class-I pyridine nucleotide-disulfide oxidoreductase family.</text>
</comment>
<evidence type="ECO:0000256" key="3">
    <source>
        <dbReference type="ARBA" id="ARBA00022827"/>
    </source>
</evidence>
<dbReference type="GO" id="GO:0003955">
    <property type="term" value="F:NAD(P)H dehydrogenase (quinone) activity"/>
    <property type="evidence" value="ECO:0007669"/>
    <property type="project" value="TreeGrafter"/>
</dbReference>
<dbReference type="PIRSF" id="PIRSF000350">
    <property type="entry name" value="Mercury_reductase_MerA"/>
    <property type="match status" value="1"/>
</dbReference>
<dbReference type="PANTHER" id="PTHR43014:SF1">
    <property type="entry name" value="NAD(P)H DEHYDROGENASE (QUINONE)"/>
    <property type="match status" value="1"/>
</dbReference>
<evidence type="ECO:0000256" key="1">
    <source>
        <dbReference type="ARBA" id="ARBA00007532"/>
    </source>
</evidence>
<evidence type="ECO:0000259" key="7">
    <source>
        <dbReference type="Pfam" id="PF07992"/>
    </source>
</evidence>
<dbReference type="NCBIfam" id="NF005883">
    <property type="entry name" value="PRK07845.1"/>
    <property type="match status" value="1"/>
</dbReference>
<proteinExistence type="inferred from homology"/>
<keyword evidence="9" id="KW-1185">Reference proteome</keyword>
<reference evidence="8 9" key="1">
    <citation type="submission" date="2017-10" db="EMBL/GenBank/DDBJ databases">
        <title>Sequencing the genomes of 1000 actinobacteria strains.</title>
        <authorList>
            <person name="Klenk H.-P."/>
        </authorList>
    </citation>
    <scope>NUCLEOTIDE SEQUENCE [LARGE SCALE GENOMIC DNA]</scope>
    <source>
        <strain evidence="8 9">DSM 18966</strain>
    </source>
</reference>
<dbReference type="Gene3D" id="3.50.50.60">
    <property type="entry name" value="FAD/NAD(P)-binding domain"/>
    <property type="match status" value="2"/>
</dbReference>